<evidence type="ECO:0000259" key="6">
    <source>
        <dbReference type="PROSITE" id="PS50054"/>
    </source>
</evidence>
<evidence type="ECO:0000259" key="7">
    <source>
        <dbReference type="PROSITE" id="PS50056"/>
    </source>
</evidence>
<evidence type="ECO:0000256" key="3">
    <source>
        <dbReference type="ARBA" id="ARBA00022801"/>
    </source>
</evidence>
<evidence type="ECO:0000313" key="9">
    <source>
        <dbReference type="Proteomes" id="UP000054549"/>
    </source>
</evidence>
<protein>
    <recommendedName>
        <fullName evidence="2">protein-tyrosine-phosphatase</fullName>
        <ecNumber evidence="2">3.1.3.48</ecNumber>
    </recommendedName>
</protein>
<dbReference type="Pfam" id="PF00782">
    <property type="entry name" value="DSPc"/>
    <property type="match status" value="1"/>
</dbReference>
<dbReference type="PANTHER" id="PTHR10159:SF519">
    <property type="entry name" value="DUAL SPECIFICITY PROTEIN PHOSPHATASE MPK3"/>
    <property type="match status" value="1"/>
</dbReference>
<feature type="domain" description="Tyrosine-protein phosphatase" evidence="6">
    <location>
        <begin position="98"/>
        <end position="277"/>
    </location>
</feature>
<evidence type="ECO:0000256" key="2">
    <source>
        <dbReference type="ARBA" id="ARBA00013064"/>
    </source>
</evidence>
<gene>
    <name evidence="8" type="ORF">M378DRAFT_155592</name>
</gene>
<feature type="region of interest" description="Disordered" evidence="5">
    <location>
        <begin position="585"/>
        <end position="608"/>
    </location>
</feature>
<reference evidence="8 9" key="1">
    <citation type="submission" date="2014-04" db="EMBL/GenBank/DDBJ databases">
        <title>Evolutionary Origins and Diversification of the Mycorrhizal Mutualists.</title>
        <authorList>
            <consortium name="DOE Joint Genome Institute"/>
            <consortium name="Mycorrhizal Genomics Consortium"/>
            <person name="Kohler A."/>
            <person name="Kuo A."/>
            <person name="Nagy L.G."/>
            <person name="Floudas D."/>
            <person name="Copeland A."/>
            <person name="Barry K.W."/>
            <person name="Cichocki N."/>
            <person name="Veneault-Fourrey C."/>
            <person name="LaButti K."/>
            <person name="Lindquist E.A."/>
            <person name="Lipzen A."/>
            <person name="Lundell T."/>
            <person name="Morin E."/>
            <person name="Murat C."/>
            <person name="Riley R."/>
            <person name="Ohm R."/>
            <person name="Sun H."/>
            <person name="Tunlid A."/>
            <person name="Henrissat B."/>
            <person name="Grigoriev I.V."/>
            <person name="Hibbett D.S."/>
            <person name="Martin F."/>
        </authorList>
    </citation>
    <scope>NUCLEOTIDE SEQUENCE [LARGE SCALE GENOMIC DNA]</scope>
    <source>
        <strain evidence="8 9">Koide BX008</strain>
    </source>
</reference>
<dbReference type="PANTHER" id="PTHR10159">
    <property type="entry name" value="DUAL SPECIFICITY PROTEIN PHOSPHATASE"/>
    <property type="match status" value="1"/>
</dbReference>
<evidence type="ECO:0000256" key="1">
    <source>
        <dbReference type="ARBA" id="ARBA00008601"/>
    </source>
</evidence>
<dbReference type="GO" id="GO:0008330">
    <property type="term" value="F:protein tyrosine/threonine phosphatase activity"/>
    <property type="evidence" value="ECO:0007669"/>
    <property type="project" value="TreeGrafter"/>
</dbReference>
<name>A0A0C2X8G5_AMAMK</name>
<dbReference type="InterPro" id="IPR000387">
    <property type="entry name" value="Tyr_Pase_dom"/>
</dbReference>
<sequence length="635" mass="69040">MPRRKPPSGLTINPQLSQAHDPTRNMKKLSISIPSAQSSTNSLHVPSEPQSAVVPDHQPLFKHRRSSVVSLPVTVAPTVNSMIRRDEESSPTIPYADGPVQVIPKVWLGSEDNAQDWKGLVDRGITSILNVAKEVTLPFDLPHPSVASASSVDPTYYPPHAFSERPGMHYLKLSWSHGQQNLVNDGFRHAMSFVDAALERGDGVLIHCQCGISRSATLVIALVMRAAAERASNVPTEVWSLKGMHGAYSYVKEKSKWISPNMSLLYQLLEYQKKLKIDSGSPNSSDHSSSSPVDEEEEWGRQRRLLDEMPSDDEQNRENNIMMHEAQALDKAMEDRLVARKSSSSSLCSSSSGFGMGPAWRSRYGSRKRTGSIASTRTTGSILSEDLVEEDEEAELLGIGGGFDSEKTTEEYSSSVTSPDEEMDTERISTRAFHVPPTASAMKTSFNLQRPIFNLPRSRAKRRPPPILPPVPPSPVTIDSSEVLTATATSPCPRLSVSTPVQRVVVPPTPSAESCKGIPSPLHVQHSALRKTRSSQDALKAPFAPASAPQVNTPSQTLFVFPSSPTAIRTAATLTVTSTPSAVSTRFSSTSTPRPRVSSFRQNGRPRSFIGIGTPATPTTGFTKLNVRGYVGIHG</sequence>
<dbReference type="InterPro" id="IPR020422">
    <property type="entry name" value="TYR_PHOSPHATASE_DUAL_dom"/>
</dbReference>
<feature type="region of interest" description="Disordered" evidence="5">
    <location>
        <begin position="277"/>
        <end position="300"/>
    </location>
</feature>
<dbReference type="GO" id="GO:0043409">
    <property type="term" value="P:negative regulation of MAPK cascade"/>
    <property type="evidence" value="ECO:0007669"/>
    <property type="project" value="TreeGrafter"/>
</dbReference>
<feature type="region of interest" description="Disordered" evidence="5">
    <location>
        <begin position="359"/>
        <end position="384"/>
    </location>
</feature>
<comment type="similarity">
    <text evidence="1">Belongs to the protein-tyrosine phosphatase family. Non-receptor class dual specificity subfamily.</text>
</comment>
<keyword evidence="9" id="KW-1185">Reference proteome</keyword>
<feature type="domain" description="Tyrosine specific protein phosphatases" evidence="7">
    <location>
        <begin position="185"/>
        <end position="256"/>
    </location>
</feature>
<dbReference type="PROSITE" id="PS50054">
    <property type="entry name" value="TYR_PHOSPHATASE_DUAL"/>
    <property type="match status" value="1"/>
</dbReference>
<feature type="compositionally biased region" description="Low complexity" evidence="5">
    <location>
        <begin position="279"/>
        <end position="291"/>
    </location>
</feature>
<feature type="region of interest" description="Disordered" evidence="5">
    <location>
        <begin position="527"/>
        <end position="549"/>
    </location>
</feature>
<dbReference type="HOGENOM" id="CLU_023363_1_0_1"/>
<dbReference type="GO" id="GO:0033550">
    <property type="term" value="F:MAP kinase tyrosine phosphatase activity"/>
    <property type="evidence" value="ECO:0007669"/>
    <property type="project" value="TreeGrafter"/>
</dbReference>
<dbReference type="PROSITE" id="PS50056">
    <property type="entry name" value="TYR_PHOSPHATASE_2"/>
    <property type="match status" value="1"/>
</dbReference>
<dbReference type="Gene3D" id="3.90.190.10">
    <property type="entry name" value="Protein tyrosine phosphatase superfamily"/>
    <property type="match status" value="1"/>
</dbReference>
<dbReference type="InterPro" id="IPR029021">
    <property type="entry name" value="Prot-tyrosine_phosphatase-like"/>
</dbReference>
<evidence type="ECO:0000256" key="5">
    <source>
        <dbReference type="SAM" id="MobiDB-lite"/>
    </source>
</evidence>
<feature type="region of interest" description="Disordered" evidence="5">
    <location>
        <begin position="399"/>
        <end position="425"/>
    </location>
</feature>
<organism evidence="8 9">
    <name type="scientific">Amanita muscaria (strain Koide BX008)</name>
    <dbReference type="NCBI Taxonomy" id="946122"/>
    <lineage>
        <taxon>Eukaryota</taxon>
        <taxon>Fungi</taxon>
        <taxon>Dikarya</taxon>
        <taxon>Basidiomycota</taxon>
        <taxon>Agaricomycotina</taxon>
        <taxon>Agaricomycetes</taxon>
        <taxon>Agaricomycetidae</taxon>
        <taxon>Agaricales</taxon>
        <taxon>Pluteineae</taxon>
        <taxon>Amanitaceae</taxon>
        <taxon>Amanita</taxon>
    </lineage>
</organism>
<dbReference type="OrthoDB" id="2017893at2759"/>
<feature type="region of interest" description="Disordered" evidence="5">
    <location>
        <begin position="1"/>
        <end position="25"/>
    </location>
</feature>
<dbReference type="AlphaFoldDB" id="A0A0C2X8G5"/>
<keyword evidence="3" id="KW-0378">Hydrolase</keyword>
<dbReference type="InParanoid" id="A0A0C2X8G5"/>
<feature type="compositionally biased region" description="Low complexity" evidence="5">
    <location>
        <begin position="585"/>
        <end position="601"/>
    </location>
</feature>
<feature type="compositionally biased region" description="Polar residues" evidence="5">
    <location>
        <begin position="10"/>
        <end position="20"/>
    </location>
</feature>
<accession>A0A0C2X8G5</accession>
<dbReference type="STRING" id="946122.A0A0C2X8G5"/>
<dbReference type="PROSITE" id="PS00383">
    <property type="entry name" value="TYR_PHOSPHATASE_1"/>
    <property type="match status" value="1"/>
</dbReference>
<proteinExistence type="inferred from homology"/>
<dbReference type="InterPro" id="IPR000340">
    <property type="entry name" value="Dual-sp_phosphatase_cat-dom"/>
</dbReference>
<evidence type="ECO:0000313" key="8">
    <source>
        <dbReference type="EMBL" id="KIL70652.1"/>
    </source>
</evidence>
<dbReference type="SMART" id="SM00195">
    <property type="entry name" value="DSPc"/>
    <property type="match status" value="1"/>
</dbReference>
<dbReference type="Proteomes" id="UP000054549">
    <property type="component" value="Unassembled WGS sequence"/>
</dbReference>
<keyword evidence="4" id="KW-0904">Protein phosphatase</keyword>
<dbReference type="GO" id="GO:0005737">
    <property type="term" value="C:cytoplasm"/>
    <property type="evidence" value="ECO:0007669"/>
    <property type="project" value="TreeGrafter"/>
</dbReference>
<dbReference type="EMBL" id="KN818223">
    <property type="protein sequence ID" value="KIL70652.1"/>
    <property type="molecule type" value="Genomic_DNA"/>
</dbReference>
<dbReference type="EC" id="3.1.3.48" evidence="2"/>
<dbReference type="SUPFAM" id="SSF52799">
    <property type="entry name" value="(Phosphotyrosine protein) phosphatases II"/>
    <property type="match status" value="1"/>
</dbReference>
<dbReference type="InterPro" id="IPR016130">
    <property type="entry name" value="Tyr_Pase_AS"/>
</dbReference>
<evidence type="ECO:0000256" key="4">
    <source>
        <dbReference type="ARBA" id="ARBA00022912"/>
    </source>
</evidence>
<dbReference type="GO" id="GO:0017017">
    <property type="term" value="F:MAP kinase tyrosine/serine/threonine phosphatase activity"/>
    <property type="evidence" value="ECO:0007669"/>
    <property type="project" value="TreeGrafter"/>
</dbReference>